<dbReference type="EMBL" id="JAVFCB010000005">
    <property type="protein sequence ID" value="MDQ4214307.1"/>
    <property type="molecule type" value="Genomic_DNA"/>
</dbReference>
<organism evidence="5 6">
    <name type="scientific">Microbacterium capsulatum</name>
    <dbReference type="NCBI Taxonomy" id="3041921"/>
    <lineage>
        <taxon>Bacteria</taxon>
        <taxon>Bacillati</taxon>
        <taxon>Actinomycetota</taxon>
        <taxon>Actinomycetes</taxon>
        <taxon>Micrococcales</taxon>
        <taxon>Microbacteriaceae</taxon>
        <taxon>Microbacterium</taxon>
    </lineage>
</organism>
<name>A0ABU0XGP6_9MICO</name>
<protein>
    <submittedName>
        <fullName evidence="5">GntR family transcriptional regulator</fullName>
    </submittedName>
</protein>
<dbReference type="SMART" id="SM00345">
    <property type="entry name" value="HTH_GNTR"/>
    <property type="match status" value="1"/>
</dbReference>
<dbReference type="InterPro" id="IPR036388">
    <property type="entry name" value="WH-like_DNA-bd_sf"/>
</dbReference>
<feature type="domain" description="HTH gntR-type" evidence="4">
    <location>
        <begin position="19"/>
        <end position="86"/>
    </location>
</feature>
<accession>A0ABU0XGP6</accession>
<evidence type="ECO:0000256" key="3">
    <source>
        <dbReference type="ARBA" id="ARBA00023163"/>
    </source>
</evidence>
<dbReference type="InterPro" id="IPR011711">
    <property type="entry name" value="GntR_C"/>
</dbReference>
<dbReference type="InterPro" id="IPR036390">
    <property type="entry name" value="WH_DNA-bd_sf"/>
</dbReference>
<dbReference type="SUPFAM" id="SSF46785">
    <property type="entry name" value="Winged helix' DNA-binding domain"/>
    <property type="match status" value="1"/>
</dbReference>
<dbReference type="RefSeq" id="WP_308489242.1">
    <property type="nucleotide sequence ID" value="NZ_JAVFCB010000005.1"/>
</dbReference>
<evidence type="ECO:0000313" key="6">
    <source>
        <dbReference type="Proteomes" id="UP001230289"/>
    </source>
</evidence>
<dbReference type="SMART" id="SM00895">
    <property type="entry name" value="FCD"/>
    <property type="match status" value="1"/>
</dbReference>
<dbReference type="Gene3D" id="1.10.10.10">
    <property type="entry name" value="Winged helix-like DNA-binding domain superfamily/Winged helix DNA-binding domain"/>
    <property type="match status" value="1"/>
</dbReference>
<evidence type="ECO:0000313" key="5">
    <source>
        <dbReference type="EMBL" id="MDQ4214307.1"/>
    </source>
</evidence>
<dbReference type="Pfam" id="PF07729">
    <property type="entry name" value="FCD"/>
    <property type="match status" value="1"/>
</dbReference>
<dbReference type="PANTHER" id="PTHR43537:SF49">
    <property type="entry name" value="TRANSCRIPTIONAL REGULATORY PROTEIN"/>
    <property type="match status" value="1"/>
</dbReference>
<keyword evidence="2" id="KW-0238">DNA-binding</keyword>
<dbReference type="PANTHER" id="PTHR43537">
    <property type="entry name" value="TRANSCRIPTIONAL REGULATOR, GNTR FAMILY"/>
    <property type="match status" value="1"/>
</dbReference>
<keyword evidence="6" id="KW-1185">Reference proteome</keyword>
<keyword evidence="3" id="KW-0804">Transcription</keyword>
<dbReference type="Proteomes" id="UP001230289">
    <property type="component" value="Unassembled WGS sequence"/>
</dbReference>
<dbReference type="SUPFAM" id="SSF48008">
    <property type="entry name" value="GntR ligand-binding domain-like"/>
    <property type="match status" value="1"/>
</dbReference>
<gene>
    <name evidence="5" type="ORF">RBR11_10310</name>
</gene>
<dbReference type="Gene3D" id="1.20.120.530">
    <property type="entry name" value="GntR ligand-binding domain-like"/>
    <property type="match status" value="1"/>
</dbReference>
<sequence length="232" mass="24986">MAHAYRAEHTVTTDQQEAISSSEQAYLLTREAIIAGDHPSGARLTERVISDALHMSRVPVREALRRLEDEGYIRTYPQRGAVVNQLTLKDAVELYDMRRILEVPAAQQAALAVAEGRASPHLKDALDQAASATLAVDRSEIQLANRSFHAAVAALSGNDLLIKTTAPLLGRFRWLSALSGGADPDVELAEHSGLCEAIYAGNADLAGALAFAHIERGRLSSLPKLALVLPPR</sequence>
<dbReference type="InterPro" id="IPR000524">
    <property type="entry name" value="Tscrpt_reg_HTH_GntR"/>
</dbReference>
<evidence type="ECO:0000259" key="4">
    <source>
        <dbReference type="PROSITE" id="PS50949"/>
    </source>
</evidence>
<keyword evidence="1" id="KW-0805">Transcription regulation</keyword>
<dbReference type="PROSITE" id="PS50949">
    <property type="entry name" value="HTH_GNTR"/>
    <property type="match status" value="1"/>
</dbReference>
<dbReference type="Pfam" id="PF00392">
    <property type="entry name" value="GntR"/>
    <property type="match status" value="1"/>
</dbReference>
<evidence type="ECO:0000256" key="2">
    <source>
        <dbReference type="ARBA" id="ARBA00023125"/>
    </source>
</evidence>
<proteinExistence type="predicted"/>
<dbReference type="CDD" id="cd07377">
    <property type="entry name" value="WHTH_GntR"/>
    <property type="match status" value="1"/>
</dbReference>
<evidence type="ECO:0000256" key="1">
    <source>
        <dbReference type="ARBA" id="ARBA00023015"/>
    </source>
</evidence>
<dbReference type="InterPro" id="IPR008920">
    <property type="entry name" value="TF_FadR/GntR_C"/>
</dbReference>
<reference evidence="5 6" key="1">
    <citation type="submission" date="2023-08" db="EMBL/GenBank/DDBJ databases">
        <title>Microbacterium sp. nov., isolated from a waste landfill.</title>
        <authorList>
            <person name="Wen W."/>
        </authorList>
    </citation>
    <scope>NUCLEOTIDE SEQUENCE [LARGE SCALE GENOMIC DNA]</scope>
    <source>
        <strain evidence="5 6">ASV81</strain>
    </source>
</reference>
<comment type="caution">
    <text evidence="5">The sequence shown here is derived from an EMBL/GenBank/DDBJ whole genome shotgun (WGS) entry which is preliminary data.</text>
</comment>